<accession>A0ABT8TTY4</accession>
<proteinExistence type="predicted"/>
<dbReference type="RefSeq" id="WP_302709454.1">
    <property type="nucleotide sequence ID" value="NZ_JAULSC010000019.1"/>
</dbReference>
<dbReference type="EMBL" id="JAULSC010000019">
    <property type="protein sequence ID" value="MDO3397286.1"/>
    <property type="molecule type" value="Genomic_DNA"/>
</dbReference>
<evidence type="ECO:0000313" key="1">
    <source>
        <dbReference type="EMBL" id="MDO3397286.1"/>
    </source>
</evidence>
<protein>
    <submittedName>
        <fullName evidence="1">Uncharacterized protein</fullName>
    </submittedName>
</protein>
<sequence length="375" mass="41691">MFTTLLDNSVAGTYADYDKALASGAIKFPALLRLARIGEIPYPLFFADLPFVETQVAAKTEKLLAGVSKETFSIGSRSPVELRDVELVLKDLIRKQELLKRHDGTLEKNRIIGLLREVGSSVEDDASRLMSAIGLTHEAMRACRTKERALDLMIERLELNQILVSRSVQHYMPQRLTHVDFSGMTIRDAKVPYIFLAGGDHGDYQEPVGRTIFTLALMAVLVARRIFSPVTWNAESTATDLGGEYDIAGAILMPASSLRHLSLSSLDDVVSAAGEFKVTPSAAVVRALRLGLISNETASSHLAEFRQEFLKRPERRGMSPIRAENAVRKYAGRELSRRMIEALDSGAIPSKEFYRTVCLNKLRDSQLDDLRRAVR</sequence>
<dbReference type="Proteomes" id="UP001168363">
    <property type="component" value="Unassembled WGS sequence"/>
</dbReference>
<name>A0ABT8TTY4_9ACTN</name>
<gene>
    <name evidence="1" type="ORF">QWJ41_16295</name>
</gene>
<comment type="caution">
    <text evidence="1">The sequence shown here is derived from an EMBL/GenBank/DDBJ whole genome shotgun (WGS) entry which is preliminary data.</text>
</comment>
<evidence type="ECO:0000313" key="2">
    <source>
        <dbReference type="Proteomes" id="UP001168363"/>
    </source>
</evidence>
<reference evidence="1" key="1">
    <citation type="submission" date="2023-06" db="EMBL/GenBank/DDBJ databases">
        <title>Genome sequence of Nocardioides sp. SOB44.</title>
        <authorList>
            <person name="Zhang G."/>
        </authorList>
    </citation>
    <scope>NUCLEOTIDE SEQUENCE</scope>
    <source>
        <strain evidence="1">SOB44</strain>
    </source>
</reference>
<keyword evidence="2" id="KW-1185">Reference proteome</keyword>
<organism evidence="1 2">
    <name type="scientific">Nocardioides cremeus</name>
    <dbReference type="NCBI Taxonomy" id="3058044"/>
    <lineage>
        <taxon>Bacteria</taxon>
        <taxon>Bacillati</taxon>
        <taxon>Actinomycetota</taxon>
        <taxon>Actinomycetes</taxon>
        <taxon>Propionibacteriales</taxon>
        <taxon>Nocardioidaceae</taxon>
        <taxon>Nocardioides</taxon>
    </lineage>
</organism>